<dbReference type="VEuPathDB" id="AmoebaDB:EHI7A_002360"/>
<proteinExistence type="inferred from homology"/>
<evidence type="ECO:0000256" key="4">
    <source>
        <dbReference type="ARBA" id="ARBA00022801"/>
    </source>
</evidence>
<dbReference type="GO" id="GO:0003925">
    <property type="term" value="F:G protein activity"/>
    <property type="evidence" value="ECO:0007669"/>
    <property type="project" value="UniProtKB-EC"/>
</dbReference>
<dbReference type="VEuPathDB" id="AmoebaDB:EHI_014220"/>
<evidence type="ECO:0000313" key="6">
    <source>
        <dbReference type="EMBL" id="GAT93552.1"/>
    </source>
</evidence>
<dbReference type="Gene3D" id="3.40.50.300">
    <property type="entry name" value="P-loop containing nucleotide triphosphate hydrolases"/>
    <property type="match status" value="3"/>
</dbReference>
<gene>
    <name evidence="6" type="ORF">CL6EHI_014210</name>
</gene>
<dbReference type="InterPro" id="IPR051065">
    <property type="entry name" value="Ras-related_GTPase"/>
</dbReference>
<comment type="similarity">
    <text evidence="1">Belongs to the small GTPase superfamily. Ras family.</text>
</comment>
<evidence type="ECO:0000313" key="7">
    <source>
        <dbReference type="Proteomes" id="UP000078387"/>
    </source>
</evidence>
<dbReference type="InterPro" id="IPR001806">
    <property type="entry name" value="Small_GTPase"/>
</dbReference>
<dbReference type="GO" id="GO:0005525">
    <property type="term" value="F:GTP binding"/>
    <property type="evidence" value="ECO:0007669"/>
    <property type="project" value="InterPro"/>
</dbReference>
<sequence length="385" mass="44476">MIRPAHKSLRTRSQIIGKKEIRLLVVGSSGVGKTTLCDCFFESHQSQGEETREKHVQIDNDFIRISISDIVGKQSFYACDNPYDGYDAILVMYDITELKSFTDLKTMWLPDIFLYCNIDTQIIIIGNKKDQEIDRIITRKEAEQFAQDRLCQFYEISTKDDSCQLLFDCISRDFLQCDIKIRMLMVGDQNVGKTTFIRKFALQDPTGHDFMNAITTRFEMEKIKYEIIMIDWGFYNKLLQTNPAISRTIEAILIVYDITNEESFQNIHRKYYPLINNKFSDVAGVIVGYKTDLEAQRKITMGDALTLADWLGYKYVDVAGVIVGYKTDLEAQRKITMGDALTLADWLGYKYVEMSSKDTEDHSSIIKALAHSIRINRLKIEQSYE</sequence>
<dbReference type="EC" id="3.6.5.2" evidence="3"/>
<dbReference type="VEuPathDB" id="AmoebaDB:EHI8A_014010"/>
<protein>
    <recommendedName>
        <fullName evidence="3">small monomeric GTPase</fullName>
        <ecNumber evidence="3">3.6.5.2</ecNumber>
    </recommendedName>
</protein>
<name>A0A175JJF4_ENTHI</name>
<dbReference type="CDD" id="cd00154">
    <property type="entry name" value="Rab"/>
    <property type="match status" value="1"/>
</dbReference>
<dbReference type="AlphaFoldDB" id="A0A175JJF4"/>
<dbReference type="SMART" id="SM00175">
    <property type="entry name" value="RAB"/>
    <property type="match status" value="1"/>
</dbReference>
<dbReference type="VEuPathDB" id="AmoebaDB:EHI8A_014020"/>
<evidence type="ECO:0000256" key="3">
    <source>
        <dbReference type="ARBA" id="ARBA00011984"/>
    </source>
</evidence>
<dbReference type="VEuPathDB" id="AmoebaDB:EHI5A_004900"/>
<dbReference type="EMBL" id="BDEQ01000001">
    <property type="protein sequence ID" value="GAT93552.1"/>
    <property type="molecule type" value="Genomic_DNA"/>
</dbReference>
<dbReference type="VEuPathDB" id="AmoebaDB:EHI5A_004910"/>
<comment type="caution">
    <text evidence="6">The sequence shown here is derived from an EMBL/GenBank/DDBJ whole genome shotgun (WGS) entry which is preliminary data.</text>
</comment>
<evidence type="ECO:0000256" key="5">
    <source>
        <dbReference type="ARBA" id="ARBA00048098"/>
    </source>
</evidence>
<accession>A0A175JJF4</accession>
<comment type="catalytic activity">
    <reaction evidence="5">
        <text>GTP + H2O = GDP + phosphate + H(+)</text>
        <dbReference type="Rhea" id="RHEA:19669"/>
        <dbReference type="ChEBI" id="CHEBI:15377"/>
        <dbReference type="ChEBI" id="CHEBI:15378"/>
        <dbReference type="ChEBI" id="CHEBI:37565"/>
        <dbReference type="ChEBI" id="CHEBI:43474"/>
        <dbReference type="ChEBI" id="CHEBI:58189"/>
        <dbReference type="EC" id="3.6.5.2"/>
    </reaction>
</comment>
<dbReference type="Proteomes" id="UP000078387">
    <property type="component" value="Unassembled WGS sequence"/>
</dbReference>
<dbReference type="VEuPathDB" id="AmoebaDB:EHI_014210"/>
<dbReference type="VEuPathDB" id="AmoebaDB:KM1_007540"/>
<dbReference type="VEuPathDB" id="AmoebaDB:EHI7A_002370"/>
<comment type="similarity">
    <text evidence="2">Belongs to the small GTPase superfamily. Rho family.</text>
</comment>
<dbReference type="SUPFAM" id="SSF52540">
    <property type="entry name" value="P-loop containing nucleoside triphosphate hydrolases"/>
    <property type="match status" value="3"/>
</dbReference>
<dbReference type="PANTHER" id="PTHR45704">
    <property type="entry name" value="RAS-LIKE FAMILY MEMBER 11"/>
    <property type="match status" value="1"/>
</dbReference>
<dbReference type="InterPro" id="IPR005225">
    <property type="entry name" value="Small_GTP-bd"/>
</dbReference>
<dbReference type="Pfam" id="PF00071">
    <property type="entry name" value="Ras"/>
    <property type="match status" value="2"/>
</dbReference>
<dbReference type="PROSITE" id="PS51419">
    <property type="entry name" value="RAB"/>
    <property type="match status" value="1"/>
</dbReference>
<evidence type="ECO:0000256" key="2">
    <source>
        <dbReference type="ARBA" id="ARBA00010142"/>
    </source>
</evidence>
<dbReference type="SMART" id="SM00173">
    <property type="entry name" value="RAS"/>
    <property type="match status" value="1"/>
</dbReference>
<evidence type="ECO:0000256" key="1">
    <source>
        <dbReference type="ARBA" id="ARBA00008344"/>
    </source>
</evidence>
<organism evidence="6 7">
    <name type="scientific">Entamoeba histolytica</name>
    <dbReference type="NCBI Taxonomy" id="5759"/>
    <lineage>
        <taxon>Eukaryota</taxon>
        <taxon>Amoebozoa</taxon>
        <taxon>Evosea</taxon>
        <taxon>Archamoebae</taxon>
        <taxon>Mastigamoebida</taxon>
        <taxon>Entamoebidae</taxon>
        <taxon>Entamoeba</taxon>
    </lineage>
</organism>
<keyword evidence="4" id="KW-0378">Hydrolase</keyword>
<dbReference type="SMART" id="SM00174">
    <property type="entry name" value="RHO"/>
    <property type="match status" value="1"/>
</dbReference>
<reference evidence="6 7" key="1">
    <citation type="submission" date="2016-05" db="EMBL/GenBank/DDBJ databases">
        <title>First whole genome sequencing of Entamoeba histolytica HM1:IMSS-clone-6.</title>
        <authorList>
            <person name="Mukherjee Avik.K."/>
            <person name="Izumyama S."/>
            <person name="Nakada-Tsukui K."/>
            <person name="Nozaki T."/>
        </authorList>
    </citation>
    <scope>NUCLEOTIDE SEQUENCE [LARGE SCALE GENOMIC DNA]</scope>
    <source>
        <strain evidence="6 7">HM1:IMSS clone 6</strain>
    </source>
</reference>
<dbReference type="InterPro" id="IPR027417">
    <property type="entry name" value="P-loop_NTPase"/>
</dbReference>
<dbReference type="PRINTS" id="PR00449">
    <property type="entry name" value="RASTRNSFRMNG"/>
</dbReference>
<dbReference type="NCBIfam" id="TIGR00231">
    <property type="entry name" value="small_GTP"/>
    <property type="match status" value="1"/>
</dbReference>